<name>A0A2Z5UW35_9COXI</name>
<gene>
    <name evidence="1" type="primary">pilW</name>
    <name evidence="1" type="ORF">RVIR1_12020</name>
</gene>
<dbReference type="Proteomes" id="UP000282483">
    <property type="component" value="Chromosome"/>
</dbReference>
<protein>
    <submittedName>
        <fullName evidence="1">Prepilin-type N-cleavage/methylation domain protein</fullName>
    </submittedName>
</protein>
<accession>A0A2Z5UW35</accession>
<dbReference type="GO" id="GO:0043683">
    <property type="term" value="P:type IV pilus assembly"/>
    <property type="evidence" value="ECO:0007669"/>
    <property type="project" value="InterPro"/>
</dbReference>
<proteinExistence type="predicted"/>
<sequence>MRQQGHTLLELLIALTLALFLSSVLIEIFVQCKKTYYLIQRLNAVQTSVRIAFNGLSRDIRMAGLIGCVRLINFFPLNTQLTPDNSLLVWQAGFATTHSDLPYLPEAKPHSDIILIQFLDPDTRSVKFAQGGTISLVGESPFHSQDKCLISDCQHAEAFQWGQFNLQHRYQRDSEVGFLNKIVYYIGNTGRLNHKGNAIFALYRRNLNRSAHNPIELVEGIEKMSVRLGVRNTANGRLLYMHPQPIKKWSDVRSVEITLVLQDKKSLGSEWTHVVGLRERGI</sequence>
<evidence type="ECO:0000313" key="1">
    <source>
        <dbReference type="EMBL" id="BBB15664.1"/>
    </source>
</evidence>
<dbReference type="InterPro" id="IPR012902">
    <property type="entry name" value="N_methyl_site"/>
</dbReference>
<dbReference type="KEGG" id="rvi:RVIR1_12020"/>
<dbReference type="EMBL" id="AP018005">
    <property type="protein sequence ID" value="BBB15664.1"/>
    <property type="molecule type" value="Genomic_DNA"/>
</dbReference>
<reference evidence="1 2" key="1">
    <citation type="submission" date="2017-03" db="EMBL/GenBank/DDBJ databases">
        <title>The genome sequence of Candidatus Rickettsiella viridis.</title>
        <authorList>
            <person name="Nikoh N."/>
            <person name="Tsuchida T."/>
            <person name="Yamaguchi K."/>
            <person name="Maeda T."/>
            <person name="Shigenobu S."/>
            <person name="Fukatsu T."/>
        </authorList>
    </citation>
    <scope>NUCLEOTIDE SEQUENCE [LARGE SCALE GENOMIC DNA]</scope>
    <source>
        <strain evidence="1 2">Ap-RA04</strain>
    </source>
</reference>
<dbReference type="OrthoDB" id="5296662at2"/>
<dbReference type="AlphaFoldDB" id="A0A2Z5UW35"/>
<dbReference type="RefSeq" id="WP_126323207.1">
    <property type="nucleotide sequence ID" value="NZ_AP018005.1"/>
</dbReference>
<keyword evidence="2" id="KW-1185">Reference proteome</keyword>
<organism evidence="1 2">
    <name type="scientific">Candidatus Rickettsiella viridis</name>
    <dbReference type="NCBI Taxonomy" id="676208"/>
    <lineage>
        <taxon>Bacteria</taxon>
        <taxon>Pseudomonadati</taxon>
        <taxon>Pseudomonadota</taxon>
        <taxon>Gammaproteobacteria</taxon>
        <taxon>Legionellales</taxon>
        <taxon>Coxiellaceae</taxon>
        <taxon>Rickettsiella</taxon>
    </lineage>
</organism>
<dbReference type="Pfam" id="PF07963">
    <property type="entry name" value="N_methyl"/>
    <property type="match status" value="1"/>
</dbReference>
<dbReference type="Pfam" id="PF16074">
    <property type="entry name" value="PilW"/>
    <property type="match status" value="1"/>
</dbReference>
<evidence type="ECO:0000313" key="2">
    <source>
        <dbReference type="Proteomes" id="UP000282483"/>
    </source>
</evidence>
<dbReference type="InterPro" id="IPR032092">
    <property type="entry name" value="PilW"/>
</dbReference>